<dbReference type="CDD" id="cd10017">
    <property type="entry name" value="B3_DNA"/>
    <property type="match status" value="1"/>
</dbReference>
<keyword evidence="5" id="KW-0539">Nucleus</keyword>
<evidence type="ECO:0000256" key="1">
    <source>
        <dbReference type="ARBA" id="ARBA00004123"/>
    </source>
</evidence>
<evidence type="ECO:0000313" key="9">
    <source>
        <dbReference type="Proteomes" id="UP000241394"/>
    </source>
</evidence>
<accession>A0A2R6RD19</accession>
<evidence type="ECO:0000256" key="3">
    <source>
        <dbReference type="ARBA" id="ARBA00023125"/>
    </source>
</evidence>
<dbReference type="OrthoDB" id="638806at2759"/>
<evidence type="ECO:0000256" key="6">
    <source>
        <dbReference type="SAM" id="MobiDB-lite"/>
    </source>
</evidence>
<dbReference type="EMBL" id="NKQK01000007">
    <property type="protein sequence ID" value="PSS26428.1"/>
    <property type="molecule type" value="Genomic_DNA"/>
</dbReference>
<dbReference type="SMART" id="SM01019">
    <property type="entry name" value="B3"/>
    <property type="match status" value="1"/>
</dbReference>
<keyword evidence="4" id="KW-0804">Transcription</keyword>
<feature type="compositionally biased region" description="Basic and acidic residues" evidence="6">
    <location>
        <begin position="9"/>
        <end position="19"/>
    </location>
</feature>
<dbReference type="STRING" id="1590841.A0A2R6RD19"/>
<evidence type="ECO:0000256" key="5">
    <source>
        <dbReference type="ARBA" id="ARBA00023242"/>
    </source>
</evidence>
<dbReference type="PROSITE" id="PS50863">
    <property type="entry name" value="B3"/>
    <property type="match status" value="1"/>
</dbReference>
<dbReference type="GO" id="GO:0003677">
    <property type="term" value="F:DNA binding"/>
    <property type="evidence" value="ECO:0007669"/>
    <property type="project" value="UniProtKB-KW"/>
</dbReference>
<evidence type="ECO:0000313" key="8">
    <source>
        <dbReference type="EMBL" id="PSS26428.1"/>
    </source>
</evidence>
<comment type="subcellular location">
    <subcellularLocation>
        <location evidence="1">Nucleus</location>
    </subcellularLocation>
</comment>
<protein>
    <submittedName>
        <fullName evidence="8">B3 domain-containing protein</fullName>
    </submittedName>
</protein>
<keyword evidence="3" id="KW-0238">DNA-binding</keyword>
<dbReference type="InterPro" id="IPR003340">
    <property type="entry name" value="B3_DNA-bd"/>
</dbReference>
<dbReference type="OMA" id="SHVNQPF"/>
<evidence type="ECO:0000256" key="4">
    <source>
        <dbReference type="ARBA" id="ARBA00023163"/>
    </source>
</evidence>
<dbReference type="InterPro" id="IPR044837">
    <property type="entry name" value="REM16-like"/>
</dbReference>
<evidence type="ECO:0000256" key="2">
    <source>
        <dbReference type="ARBA" id="ARBA00023015"/>
    </source>
</evidence>
<feature type="region of interest" description="Disordered" evidence="6">
    <location>
        <begin position="1"/>
        <end position="24"/>
    </location>
</feature>
<dbReference type="Gramene" id="PSS26428">
    <property type="protein sequence ID" value="PSS26428"/>
    <property type="gene ID" value="CEY00_Acc07723"/>
</dbReference>
<dbReference type="Gene3D" id="2.40.330.10">
    <property type="entry name" value="DNA-binding pseudobarrel domain"/>
    <property type="match status" value="1"/>
</dbReference>
<dbReference type="Pfam" id="PF02362">
    <property type="entry name" value="B3"/>
    <property type="match status" value="1"/>
</dbReference>
<dbReference type="AlphaFoldDB" id="A0A2R6RD19"/>
<dbReference type="PANTHER" id="PTHR31391">
    <property type="entry name" value="B3 DOMAIN-CONTAINING PROTEIN OS11G0197600-RELATED"/>
    <property type="match status" value="1"/>
</dbReference>
<dbReference type="InterPro" id="IPR015300">
    <property type="entry name" value="DNA-bd_pseudobarrel_sf"/>
</dbReference>
<gene>
    <name evidence="8" type="ORF">CEY00_Acc07723</name>
</gene>
<name>A0A2R6RD19_ACTCC</name>
<reference evidence="9" key="2">
    <citation type="journal article" date="2018" name="BMC Genomics">
        <title>A manually annotated Actinidia chinensis var. chinensis (kiwifruit) genome highlights the challenges associated with draft genomes and gene prediction in plants.</title>
        <authorList>
            <person name="Pilkington S.M."/>
            <person name="Crowhurst R."/>
            <person name="Hilario E."/>
            <person name="Nardozza S."/>
            <person name="Fraser L."/>
            <person name="Peng Y."/>
            <person name="Gunaseelan K."/>
            <person name="Simpson R."/>
            <person name="Tahir J."/>
            <person name="Deroles S.C."/>
            <person name="Templeton K."/>
            <person name="Luo Z."/>
            <person name="Davy M."/>
            <person name="Cheng C."/>
            <person name="McNeilage M."/>
            <person name="Scaglione D."/>
            <person name="Liu Y."/>
            <person name="Zhang Q."/>
            <person name="Datson P."/>
            <person name="De Silva N."/>
            <person name="Gardiner S.E."/>
            <person name="Bassett H."/>
            <person name="Chagne D."/>
            <person name="McCallum J."/>
            <person name="Dzierzon H."/>
            <person name="Deng C."/>
            <person name="Wang Y.Y."/>
            <person name="Barron L."/>
            <person name="Manako K."/>
            <person name="Bowen J."/>
            <person name="Foster T.M."/>
            <person name="Erridge Z.A."/>
            <person name="Tiffin H."/>
            <person name="Waite C.N."/>
            <person name="Davies K.M."/>
            <person name="Grierson E.P."/>
            <person name="Laing W.A."/>
            <person name="Kirk R."/>
            <person name="Chen X."/>
            <person name="Wood M."/>
            <person name="Montefiori M."/>
            <person name="Brummell D.A."/>
            <person name="Schwinn K.E."/>
            <person name="Catanach A."/>
            <person name="Fullerton C."/>
            <person name="Li D."/>
            <person name="Meiyalaghan S."/>
            <person name="Nieuwenhuizen N."/>
            <person name="Read N."/>
            <person name="Prakash R."/>
            <person name="Hunter D."/>
            <person name="Zhang H."/>
            <person name="McKenzie M."/>
            <person name="Knabel M."/>
            <person name="Harris A."/>
            <person name="Allan A.C."/>
            <person name="Gleave A."/>
            <person name="Chen A."/>
            <person name="Janssen B.J."/>
            <person name="Plunkett B."/>
            <person name="Ampomah-Dwamena C."/>
            <person name="Voogd C."/>
            <person name="Leif D."/>
            <person name="Lafferty D."/>
            <person name="Souleyre E.J.F."/>
            <person name="Varkonyi-Gasic E."/>
            <person name="Gambi F."/>
            <person name="Hanley J."/>
            <person name="Yao J.L."/>
            <person name="Cheung J."/>
            <person name="David K.M."/>
            <person name="Warren B."/>
            <person name="Marsh K."/>
            <person name="Snowden K.C."/>
            <person name="Lin-Wang K."/>
            <person name="Brian L."/>
            <person name="Martinez-Sanchez M."/>
            <person name="Wang M."/>
            <person name="Ileperuma N."/>
            <person name="Macnee N."/>
            <person name="Campin R."/>
            <person name="McAtee P."/>
            <person name="Drummond R.S.M."/>
            <person name="Espley R.V."/>
            <person name="Ireland H.S."/>
            <person name="Wu R."/>
            <person name="Atkinson R.G."/>
            <person name="Karunairetnam S."/>
            <person name="Bulley S."/>
            <person name="Chunkath S."/>
            <person name="Hanley Z."/>
            <person name="Storey R."/>
            <person name="Thrimawithana A.H."/>
            <person name="Thomson S."/>
            <person name="David C."/>
            <person name="Testolin R."/>
            <person name="Huang H."/>
            <person name="Hellens R.P."/>
            <person name="Schaffer R.J."/>
        </authorList>
    </citation>
    <scope>NUCLEOTIDE SEQUENCE [LARGE SCALE GENOMIC DNA]</scope>
    <source>
        <strain evidence="9">cv. Red5</strain>
    </source>
</reference>
<keyword evidence="9" id="KW-1185">Reference proteome</keyword>
<dbReference type="Proteomes" id="UP000241394">
    <property type="component" value="Chromosome LG7"/>
</dbReference>
<comment type="caution">
    <text evidence="8">The sequence shown here is derived from an EMBL/GenBank/DDBJ whole genome shotgun (WGS) entry which is preliminary data.</text>
</comment>
<reference evidence="8 9" key="1">
    <citation type="submission" date="2017-07" db="EMBL/GenBank/DDBJ databases">
        <title>An improved, manually edited Actinidia chinensis var. chinensis (kiwifruit) genome highlights the challenges associated with draft genomes and gene prediction in plants.</title>
        <authorList>
            <person name="Pilkington S."/>
            <person name="Crowhurst R."/>
            <person name="Hilario E."/>
            <person name="Nardozza S."/>
            <person name="Fraser L."/>
            <person name="Peng Y."/>
            <person name="Gunaseelan K."/>
            <person name="Simpson R."/>
            <person name="Tahir J."/>
            <person name="Deroles S."/>
            <person name="Templeton K."/>
            <person name="Luo Z."/>
            <person name="Davy M."/>
            <person name="Cheng C."/>
            <person name="Mcneilage M."/>
            <person name="Scaglione D."/>
            <person name="Liu Y."/>
            <person name="Zhang Q."/>
            <person name="Datson P."/>
            <person name="De Silva N."/>
            <person name="Gardiner S."/>
            <person name="Bassett H."/>
            <person name="Chagne D."/>
            <person name="Mccallum J."/>
            <person name="Dzierzon H."/>
            <person name="Deng C."/>
            <person name="Wang Y.-Y."/>
            <person name="Barron N."/>
            <person name="Manako K."/>
            <person name="Bowen J."/>
            <person name="Foster T."/>
            <person name="Erridge Z."/>
            <person name="Tiffin H."/>
            <person name="Waite C."/>
            <person name="Davies K."/>
            <person name="Grierson E."/>
            <person name="Laing W."/>
            <person name="Kirk R."/>
            <person name="Chen X."/>
            <person name="Wood M."/>
            <person name="Montefiori M."/>
            <person name="Brummell D."/>
            <person name="Schwinn K."/>
            <person name="Catanach A."/>
            <person name="Fullerton C."/>
            <person name="Li D."/>
            <person name="Meiyalaghan S."/>
            <person name="Nieuwenhuizen N."/>
            <person name="Read N."/>
            <person name="Prakash R."/>
            <person name="Hunter D."/>
            <person name="Zhang H."/>
            <person name="Mckenzie M."/>
            <person name="Knabel M."/>
            <person name="Harris A."/>
            <person name="Allan A."/>
            <person name="Chen A."/>
            <person name="Janssen B."/>
            <person name="Plunkett B."/>
            <person name="Dwamena C."/>
            <person name="Voogd C."/>
            <person name="Leif D."/>
            <person name="Lafferty D."/>
            <person name="Souleyre E."/>
            <person name="Varkonyi-Gasic E."/>
            <person name="Gambi F."/>
            <person name="Hanley J."/>
            <person name="Yao J.-L."/>
            <person name="Cheung J."/>
            <person name="David K."/>
            <person name="Warren B."/>
            <person name="Marsh K."/>
            <person name="Snowden K."/>
            <person name="Lin-Wang K."/>
            <person name="Brian L."/>
            <person name="Martinez-Sanchez M."/>
            <person name="Wang M."/>
            <person name="Ileperuma N."/>
            <person name="Macnee N."/>
            <person name="Campin R."/>
            <person name="Mcatee P."/>
            <person name="Drummond R."/>
            <person name="Espley R."/>
            <person name="Ireland H."/>
            <person name="Wu R."/>
            <person name="Atkinson R."/>
            <person name="Karunairetnam S."/>
            <person name="Bulley S."/>
            <person name="Chunkath S."/>
            <person name="Hanley Z."/>
            <person name="Storey R."/>
            <person name="Thrimawithana A."/>
            <person name="Thomson S."/>
            <person name="David C."/>
            <person name="Testolin R."/>
        </authorList>
    </citation>
    <scope>NUCLEOTIDE SEQUENCE [LARGE SCALE GENOMIC DNA]</scope>
    <source>
        <strain evidence="9">cv. Red5</strain>
        <tissue evidence="8">Young leaf</tissue>
    </source>
</reference>
<dbReference type="PANTHER" id="PTHR31391:SF64">
    <property type="entry name" value="B3 DOMAIN-CONTAINING PROTEIN OS06G0112300"/>
    <property type="match status" value="1"/>
</dbReference>
<dbReference type="SUPFAM" id="SSF101936">
    <property type="entry name" value="DNA-binding pseudobarrel domain"/>
    <property type="match status" value="1"/>
</dbReference>
<dbReference type="InParanoid" id="A0A2R6RD19"/>
<dbReference type="GO" id="GO:0005634">
    <property type="term" value="C:nucleus"/>
    <property type="evidence" value="ECO:0007669"/>
    <property type="project" value="UniProtKB-SubCell"/>
</dbReference>
<proteinExistence type="predicted"/>
<sequence>MEPLSPNNEVEHPQMDKPPARTVENLSTKAVEAIQRDPKTKKLLDPKTTEFEDDEFWPLSGKPYFHVFVVKSHLKPLYQLVFPKKMYSLLPCSRVPVVLTYCGKKWEMVYYGDSNPKRFDRNWKNFAIDNDLKLGDACVFEIVEISSSNLKFRVQILRGEFPSQLMERVKGEASDTPIIVD</sequence>
<feature type="domain" description="TF-B3" evidence="7">
    <location>
        <begin position="65"/>
        <end position="160"/>
    </location>
</feature>
<organism evidence="8 9">
    <name type="scientific">Actinidia chinensis var. chinensis</name>
    <name type="common">Chinese soft-hair kiwi</name>
    <dbReference type="NCBI Taxonomy" id="1590841"/>
    <lineage>
        <taxon>Eukaryota</taxon>
        <taxon>Viridiplantae</taxon>
        <taxon>Streptophyta</taxon>
        <taxon>Embryophyta</taxon>
        <taxon>Tracheophyta</taxon>
        <taxon>Spermatophyta</taxon>
        <taxon>Magnoliopsida</taxon>
        <taxon>eudicotyledons</taxon>
        <taxon>Gunneridae</taxon>
        <taxon>Pentapetalae</taxon>
        <taxon>asterids</taxon>
        <taxon>Ericales</taxon>
        <taxon>Actinidiaceae</taxon>
        <taxon>Actinidia</taxon>
    </lineage>
</organism>
<evidence type="ECO:0000259" key="7">
    <source>
        <dbReference type="PROSITE" id="PS50863"/>
    </source>
</evidence>
<keyword evidence="2" id="KW-0805">Transcription regulation</keyword>